<name>A0A2Z3H2Y9_9BACT</name>
<feature type="signal peptide" evidence="1">
    <location>
        <begin position="1"/>
        <end position="20"/>
    </location>
</feature>
<accession>A0A2Z3H2Y9</accession>
<keyword evidence="1" id="KW-0732">Signal</keyword>
<feature type="chain" id="PRO_5016369903" evidence="1">
    <location>
        <begin position="21"/>
        <end position="284"/>
    </location>
</feature>
<reference evidence="2 3" key="1">
    <citation type="submission" date="2018-01" db="EMBL/GenBank/DDBJ databases">
        <title>G. obscuriglobus.</title>
        <authorList>
            <person name="Franke J."/>
            <person name="Blomberg W."/>
            <person name="Selmecki A."/>
        </authorList>
    </citation>
    <scope>NUCLEOTIDE SEQUENCE [LARGE SCALE GENOMIC DNA]</scope>
    <source>
        <strain evidence="2 3">DSM 5831</strain>
    </source>
</reference>
<evidence type="ECO:0000313" key="3">
    <source>
        <dbReference type="Proteomes" id="UP000245802"/>
    </source>
</evidence>
<gene>
    <name evidence="2" type="ORF">C1280_21025</name>
</gene>
<dbReference type="EMBL" id="CP025958">
    <property type="protein sequence ID" value="AWM39221.1"/>
    <property type="molecule type" value="Genomic_DNA"/>
</dbReference>
<evidence type="ECO:0000256" key="1">
    <source>
        <dbReference type="SAM" id="SignalP"/>
    </source>
</evidence>
<keyword evidence="3" id="KW-1185">Reference proteome</keyword>
<proteinExistence type="predicted"/>
<dbReference type="Proteomes" id="UP000245802">
    <property type="component" value="Chromosome"/>
</dbReference>
<dbReference type="KEGG" id="gog:C1280_21025"/>
<evidence type="ECO:0000313" key="2">
    <source>
        <dbReference type="EMBL" id="AWM39221.1"/>
    </source>
</evidence>
<dbReference type="OrthoDB" id="300527at2"/>
<dbReference type="AlphaFoldDB" id="A0A2Z3H2Y9"/>
<sequence>MFRLLCAALAVGSLVTTARADRIAPYATPVERALRAPVVVVGKVTAIEKEPVSAPLYPGAQKVAHTIAVVKVESNLLGAENLTHLKVGFVRPAAEQGAGVQAGRGLNNPELKEGQEWLFFLVKHADGAFYAVPYMTPPVETKNDGFKDQLAGVKKALAAVADPARALKAEKEQDRYEAAVTIVYTLRTPREGTRGETEQVPLSAEESGPILRALGEGVWAPTPASQSLNGYGAFSMLGLTEKDGWTAPAVAPGADFFATSRQAFVKWLAGPGKDYRIKKLVPKK</sequence>
<dbReference type="RefSeq" id="WP_010045967.1">
    <property type="nucleotide sequence ID" value="NZ_CP025958.1"/>
</dbReference>
<protein>
    <submittedName>
        <fullName evidence="2">Uncharacterized protein</fullName>
    </submittedName>
</protein>
<organism evidence="2 3">
    <name type="scientific">Gemmata obscuriglobus</name>
    <dbReference type="NCBI Taxonomy" id="114"/>
    <lineage>
        <taxon>Bacteria</taxon>
        <taxon>Pseudomonadati</taxon>
        <taxon>Planctomycetota</taxon>
        <taxon>Planctomycetia</taxon>
        <taxon>Gemmatales</taxon>
        <taxon>Gemmataceae</taxon>
        <taxon>Gemmata</taxon>
    </lineage>
</organism>